<proteinExistence type="predicted"/>
<keyword evidence="1" id="KW-0418">Kinase</keyword>
<dbReference type="STRING" id="1449976.KALB_4626"/>
<evidence type="ECO:0000256" key="1">
    <source>
        <dbReference type="ARBA" id="ARBA00022527"/>
    </source>
</evidence>
<feature type="domain" description="Histidine kinase/HSP90-like ATPase" evidence="2">
    <location>
        <begin position="127"/>
        <end position="213"/>
    </location>
</feature>
<dbReference type="PANTHER" id="PTHR35526:SF3">
    <property type="entry name" value="ANTI-SIGMA-F FACTOR RSBW"/>
    <property type="match status" value="1"/>
</dbReference>
<keyword evidence="1" id="KW-0808">Transferase</keyword>
<dbReference type="Gene3D" id="3.30.565.10">
    <property type="entry name" value="Histidine kinase-like ATPase, C-terminal domain"/>
    <property type="match status" value="1"/>
</dbReference>
<protein>
    <recommendedName>
        <fullName evidence="2">Histidine kinase/HSP90-like ATPase domain-containing protein</fullName>
    </recommendedName>
</protein>
<dbReference type="SUPFAM" id="SSF52091">
    <property type="entry name" value="SpoIIaa-like"/>
    <property type="match status" value="1"/>
</dbReference>
<organism evidence="3 4">
    <name type="scientific">Kutzneria albida DSM 43870</name>
    <dbReference type="NCBI Taxonomy" id="1449976"/>
    <lineage>
        <taxon>Bacteria</taxon>
        <taxon>Bacillati</taxon>
        <taxon>Actinomycetota</taxon>
        <taxon>Actinomycetes</taxon>
        <taxon>Pseudonocardiales</taxon>
        <taxon>Pseudonocardiaceae</taxon>
        <taxon>Kutzneria</taxon>
    </lineage>
</organism>
<dbReference type="Proteomes" id="UP000019225">
    <property type="component" value="Chromosome"/>
</dbReference>
<evidence type="ECO:0000313" key="3">
    <source>
        <dbReference type="EMBL" id="AHH97988.1"/>
    </source>
</evidence>
<dbReference type="InterPro" id="IPR036513">
    <property type="entry name" value="STAS_dom_sf"/>
</dbReference>
<reference evidence="3 4" key="1">
    <citation type="journal article" date="2014" name="BMC Genomics">
        <title>Complete genome sequence of producer of the glycopeptide antibiotic Aculeximycin Kutzneria albida DSM 43870T, a representative of minor genus of Pseudonocardiaceae.</title>
        <authorList>
            <person name="Rebets Y."/>
            <person name="Tokovenko B."/>
            <person name="Lushchyk I."/>
            <person name="Ruckert C."/>
            <person name="Zaburannyi N."/>
            <person name="Bechthold A."/>
            <person name="Kalinowski J."/>
            <person name="Luzhetskyy A."/>
        </authorList>
    </citation>
    <scope>NUCLEOTIDE SEQUENCE [LARGE SCALE GENOMIC DNA]</scope>
    <source>
        <strain evidence="3">DSM 43870</strain>
    </source>
</reference>
<name>W5WA30_9PSEU</name>
<dbReference type="InterPro" id="IPR050267">
    <property type="entry name" value="Anti-sigma-factor_SerPK"/>
</dbReference>
<keyword evidence="4" id="KW-1185">Reference proteome</keyword>
<dbReference type="Gene3D" id="3.30.750.24">
    <property type="entry name" value="STAS domain"/>
    <property type="match status" value="1"/>
</dbReference>
<evidence type="ECO:0000313" key="4">
    <source>
        <dbReference type="Proteomes" id="UP000019225"/>
    </source>
</evidence>
<dbReference type="HOGENOM" id="CLU_087828_0_0_11"/>
<dbReference type="Pfam" id="PF13581">
    <property type="entry name" value="HATPase_c_2"/>
    <property type="match status" value="1"/>
</dbReference>
<dbReference type="SUPFAM" id="SSF55874">
    <property type="entry name" value="ATPase domain of HSP90 chaperone/DNA topoisomerase II/histidine kinase"/>
    <property type="match status" value="1"/>
</dbReference>
<dbReference type="InterPro" id="IPR036890">
    <property type="entry name" value="HATPase_C_sf"/>
</dbReference>
<evidence type="ECO:0000259" key="2">
    <source>
        <dbReference type="Pfam" id="PF13581"/>
    </source>
</evidence>
<gene>
    <name evidence="3" type="ORF">KALB_4626</name>
</gene>
<sequence length="236" mass="24849">MVSGALAVEVRTRGRTALVRPHGTLDAVGSQTLRAALLRCVAEEPNGVVIRTDRLHVPSGVALSMFTAIAQEAADWPGVPVVLVADQPLDCGLRCFATVTAAVGSLPARAHGGVATLHLTHSVSAPRAARRFVAETCRRWGLEHMIADVELVVSELAENAVRHAESRARLRMALRADGLAVAVRDDSPAMPAYREPDVGAPGGRGLVMVAGLSKVWGCLPTWVGGKVVWAVLRLAA</sequence>
<keyword evidence="1" id="KW-0723">Serine/threonine-protein kinase</keyword>
<dbReference type="GO" id="GO:0004674">
    <property type="term" value="F:protein serine/threonine kinase activity"/>
    <property type="evidence" value="ECO:0007669"/>
    <property type="project" value="UniProtKB-KW"/>
</dbReference>
<dbReference type="InterPro" id="IPR003594">
    <property type="entry name" value="HATPase_dom"/>
</dbReference>
<dbReference type="CDD" id="cd16936">
    <property type="entry name" value="HATPase_RsbW-like"/>
    <property type="match status" value="1"/>
</dbReference>
<dbReference type="AlphaFoldDB" id="W5WA30"/>
<dbReference type="PANTHER" id="PTHR35526">
    <property type="entry name" value="ANTI-SIGMA-F FACTOR RSBW-RELATED"/>
    <property type="match status" value="1"/>
</dbReference>
<dbReference type="eggNOG" id="COG3920">
    <property type="taxonomic scope" value="Bacteria"/>
</dbReference>
<accession>W5WA30</accession>
<dbReference type="KEGG" id="kal:KALB_4626"/>
<dbReference type="EMBL" id="CP007155">
    <property type="protein sequence ID" value="AHH97988.1"/>
    <property type="molecule type" value="Genomic_DNA"/>
</dbReference>